<dbReference type="SUPFAM" id="SSF56059">
    <property type="entry name" value="Glutathione synthetase ATP-binding domain-like"/>
    <property type="match status" value="2"/>
</dbReference>
<keyword evidence="11 19" id="KW-0067">ATP-binding</keyword>
<feature type="binding site" evidence="19">
    <location>
        <position position="301"/>
    </location>
    <ligand>
        <name>Mg(2+)</name>
        <dbReference type="ChEBI" id="CHEBI:18420"/>
        <label>2</label>
    </ligand>
</feature>
<sequence length="1124" mass="120450">MPKRSDINSVLVIGSGPIVIGQACEFDYSGTQACRVLREEGVRVILVNSNPATIMTDPDFADATYVEPITPEVIETIIVKERPDAILPTLGGQTALNAAMALHEQGILERHGVELIGAKVDAIQRGEDRQIFKDLVIEAGADVARSHVARTLEEAKGFAKDLGYPLVVRPSFTMGGLGSGFAYTEEDLVRIAGDGLHYSPTSEVLLEESILGWKEYELELMRDQADNTVVVCSIENVDAVGVHTGDSITVAPALTLTDREFQKLRDIGIEIIRSVGVDTGGCNIQFAVDPATGRIIVIEMNPRVSRSSALASKATGFPIAKIAAKLAIGYRLDEIPNDITQKTPASFEPTIDYVVVKAPRFAFEKFPAADDTLTTTMKSVGEAMAIGRNFTTALQKALRSLEKRGSSFHWDPVPLGPGTSTGSSPERVGPSSEPVEGDERLEQLLASIARPTDGRIVDVQQALRLGATIEQVYEATAIDPWFLDQIVVINEVAERLAAAAQLTLEDLREAKDHGFSDAQIAAIRGVSESEIRGLRHGLGLRPVYKTVDTCAGEFPALTPYHYSSYDLETEVAASGRRKIVILGSGPNRIGQGVEFDYSCVHASFALSEAGFETIMINCNPETVSTDYDTSDRLYFEPLTLEDVLEVIHAEQASGELLGVVVQLGGQTALGLAQPLKDAGVRILGTTPEEIDLAEERGAFSGILERAGLTAPRNGTAVDEEGAIRVAEEIGYPVLVRPSFVLGGRGMEIVYDTPSLSGYFDRIRGHALVGPGHPLLVDHFLDDATEIDVDALYDGEQLYIGGVMEHIEEAGIHSGDSSCTLPPITLGHAQIAQVREATLGIAQGVGVRGLLNVQFAFAQGSLYVLEANPRASRTVPFVSKALGIPLAKAASRIMAGESIQSLIDDGLLPERDGSRAPIDAPVAVKEAVLPFKRFRTRDGRVVDSLLGPEMRSTGEVMGFDRDFPRAFAKSQSAAGCPLPESGTVFISVNDRDKRDIVLPALRLQELGFRILATQGTQVVLARNGIEATTVRKQSERAEGASAESVVDLIERGEVDIVINTPSGSSARADGYEIRAATVAADKPLFTTTPELAAAVGAISVQGEGFAVKSLQEYQADRIAAREASR</sequence>
<feature type="binding site" evidence="19">
    <location>
        <position position="865"/>
    </location>
    <ligand>
        <name>Mn(2+)</name>
        <dbReference type="ChEBI" id="CHEBI:29035"/>
        <label>4</label>
    </ligand>
</feature>
<comment type="subunit">
    <text evidence="18 19">Composed of two chains; the small (or glutamine) chain promotes the hydrolysis of glutamine to ammonia, which is used by the large (or ammonia) chain to synthesize carbamoyl phosphate. Tetramer of heterodimers (alpha,beta)4.</text>
</comment>
<dbReference type="InterPro" id="IPR006275">
    <property type="entry name" value="CPSase_lsu"/>
</dbReference>
<feature type="binding site" evidence="19">
    <location>
        <position position="865"/>
    </location>
    <ligand>
        <name>Mg(2+)</name>
        <dbReference type="ChEBI" id="CHEBI:18420"/>
        <label>4</label>
    </ligand>
</feature>
<comment type="cofactor">
    <cofactor evidence="1">
        <name>Mn(2+)</name>
        <dbReference type="ChEBI" id="CHEBI:29035"/>
    </cofactor>
</comment>
<dbReference type="PROSITE" id="PS00866">
    <property type="entry name" value="CPSASE_1"/>
    <property type="match status" value="2"/>
</dbReference>
<feature type="domain" description="ATP-grasp" evidence="21">
    <location>
        <begin position="700"/>
        <end position="894"/>
    </location>
</feature>
<feature type="binding site" evidence="19">
    <location>
        <position position="810"/>
    </location>
    <ligand>
        <name>ATP</name>
        <dbReference type="ChEBI" id="CHEBI:30616"/>
        <label>2</label>
    </ligand>
</feature>
<dbReference type="NCBIfam" id="TIGR01369">
    <property type="entry name" value="CPSaseII_lrg"/>
    <property type="match status" value="1"/>
</dbReference>
<dbReference type="Gene3D" id="3.40.50.20">
    <property type="match status" value="2"/>
</dbReference>
<dbReference type="PANTHER" id="PTHR11405">
    <property type="entry name" value="CARBAMOYLTRANSFERASE FAMILY MEMBER"/>
    <property type="match status" value="1"/>
</dbReference>
<gene>
    <name evidence="19 23" type="primary">carB</name>
    <name evidence="23" type="ORF">J4H92_12945</name>
</gene>
<feature type="binding site" evidence="19">
    <location>
        <position position="736"/>
    </location>
    <ligand>
        <name>ATP</name>
        <dbReference type="ChEBI" id="CHEBI:30616"/>
        <label>2</label>
    </ligand>
</feature>
<keyword evidence="6 19" id="KW-0436">Ligase</keyword>
<evidence type="ECO:0000256" key="15">
    <source>
        <dbReference type="ARBA" id="ARBA00047359"/>
    </source>
</evidence>
<feature type="binding site" evidence="19">
    <location>
        <position position="865"/>
    </location>
    <ligand>
        <name>Mn(2+)</name>
        <dbReference type="ChEBI" id="CHEBI:29035"/>
        <label>3</label>
    </ligand>
</feature>
<feature type="binding site" evidence="19">
    <location>
        <position position="285"/>
    </location>
    <ligand>
        <name>Mn(2+)</name>
        <dbReference type="ChEBI" id="CHEBI:29035"/>
        <label>1</label>
    </ligand>
</feature>
<feature type="binding site" evidence="19">
    <location>
        <position position="215"/>
    </location>
    <ligand>
        <name>ATP</name>
        <dbReference type="ChEBI" id="CHEBI:30616"/>
        <label>1</label>
    </ligand>
</feature>
<feature type="binding site" evidence="19">
    <location>
        <position position="176"/>
    </location>
    <ligand>
        <name>ATP</name>
        <dbReference type="ChEBI" id="CHEBI:30616"/>
        <label>1</label>
    </ligand>
</feature>
<dbReference type="PROSITE" id="PS51257">
    <property type="entry name" value="PROKAR_LIPOPROTEIN"/>
    <property type="match status" value="1"/>
</dbReference>
<feature type="binding site" evidence="19">
    <location>
        <position position="299"/>
    </location>
    <ligand>
        <name>Mg(2+)</name>
        <dbReference type="ChEBI" id="CHEBI:18420"/>
        <label>1</label>
    </ligand>
</feature>
<evidence type="ECO:0000256" key="17">
    <source>
        <dbReference type="ARBA" id="ARBA00057223"/>
    </source>
</evidence>
<feature type="binding site" evidence="19">
    <location>
        <position position="865"/>
    </location>
    <ligand>
        <name>Mg(2+)</name>
        <dbReference type="ChEBI" id="CHEBI:18420"/>
        <label>3</label>
    </ligand>
</feature>
<evidence type="ECO:0000256" key="5">
    <source>
        <dbReference type="ARBA" id="ARBA00022571"/>
    </source>
</evidence>
<protein>
    <recommendedName>
        <fullName evidence="19">Carbamoyl phosphate synthase large chain</fullName>
        <ecNumber evidence="19">6.3.4.16</ecNumber>
        <ecNumber evidence="19">6.3.5.5</ecNumber>
    </recommendedName>
    <alternativeName>
        <fullName evidence="19">Carbamoyl phosphate synthetase ammonia chain</fullName>
    </alternativeName>
</protein>
<dbReference type="FunFam" id="3.40.50.20:FF:000001">
    <property type="entry name" value="Carbamoyl-phosphate synthase large chain"/>
    <property type="match status" value="2"/>
</dbReference>
<dbReference type="Gene3D" id="1.10.1030.10">
    <property type="entry name" value="Carbamoyl-phosphate synthetase, large subunit oligomerisation domain"/>
    <property type="match status" value="1"/>
</dbReference>
<dbReference type="InterPro" id="IPR036914">
    <property type="entry name" value="MGS-like_dom_sf"/>
</dbReference>
<dbReference type="Pfam" id="PF25596">
    <property type="entry name" value="CPSase_L_D1"/>
    <property type="match status" value="2"/>
</dbReference>
<dbReference type="NCBIfam" id="NF003671">
    <property type="entry name" value="PRK05294.1"/>
    <property type="match status" value="1"/>
</dbReference>
<dbReference type="EC" id="6.3.5.5" evidence="19"/>
<dbReference type="PROSITE" id="PS50975">
    <property type="entry name" value="ATP_GRASP"/>
    <property type="match status" value="2"/>
</dbReference>
<feature type="binding site" evidence="19">
    <location>
        <position position="285"/>
    </location>
    <ligand>
        <name>Mg(2+)</name>
        <dbReference type="ChEBI" id="CHEBI:18420"/>
        <label>1</label>
    </ligand>
</feature>
<feature type="binding site" evidence="19">
    <location>
        <position position="867"/>
    </location>
    <ligand>
        <name>Mg(2+)</name>
        <dbReference type="ChEBI" id="CHEBI:18420"/>
        <label>4</label>
    </ligand>
</feature>
<keyword evidence="9 19" id="KW-0677">Repeat</keyword>
<feature type="binding site" evidence="19">
    <location>
        <position position="208"/>
    </location>
    <ligand>
        <name>ATP</name>
        <dbReference type="ChEBI" id="CHEBI:30616"/>
        <label>1</label>
    </ligand>
</feature>
<dbReference type="PANTHER" id="PTHR11405:SF53">
    <property type="entry name" value="CARBAMOYL-PHOSPHATE SYNTHASE [AMMONIA], MITOCHONDRIAL"/>
    <property type="match status" value="1"/>
</dbReference>
<evidence type="ECO:0000256" key="8">
    <source>
        <dbReference type="ARBA" id="ARBA00022723"/>
    </source>
</evidence>
<dbReference type="InterPro" id="IPR016185">
    <property type="entry name" value="PreATP-grasp_dom_sf"/>
</dbReference>
<feature type="domain" description="MGS-like" evidence="22">
    <location>
        <begin position="975"/>
        <end position="1119"/>
    </location>
</feature>
<evidence type="ECO:0000313" key="23">
    <source>
        <dbReference type="EMBL" id="MBO1902852.1"/>
    </source>
</evidence>
<dbReference type="NCBIfam" id="NF009455">
    <property type="entry name" value="PRK12815.1"/>
    <property type="match status" value="1"/>
</dbReference>
<name>A0A939MQ24_9MICO</name>
<feature type="binding site" evidence="19">
    <location>
        <position position="299"/>
    </location>
    <ligand>
        <name>Mg(2+)</name>
        <dbReference type="ChEBI" id="CHEBI:18420"/>
        <label>2</label>
    </ligand>
</feature>
<feature type="binding site" evidence="19">
    <location>
        <position position="210"/>
    </location>
    <ligand>
        <name>ATP</name>
        <dbReference type="ChEBI" id="CHEBI:30616"/>
        <label>1</label>
    </ligand>
</feature>
<dbReference type="GO" id="GO:0006541">
    <property type="term" value="P:glutamine metabolic process"/>
    <property type="evidence" value="ECO:0007669"/>
    <property type="project" value="TreeGrafter"/>
</dbReference>
<evidence type="ECO:0000256" key="1">
    <source>
        <dbReference type="ARBA" id="ARBA00001936"/>
    </source>
</evidence>
<feature type="binding site" evidence="19">
    <location>
        <position position="853"/>
    </location>
    <ligand>
        <name>ATP</name>
        <dbReference type="ChEBI" id="CHEBI:30616"/>
        <label>2</label>
    </ligand>
</feature>
<feature type="binding site" evidence="19">
    <location>
        <position position="242"/>
    </location>
    <ligand>
        <name>ATP</name>
        <dbReference type="ChEBI" id="CHEBI:30616"/>
        <label>1</label>
    </ligand>
</feature>
<evidence type="ECO:0000256" key="19">
    <source>
        <dbReference type="HAMAP-Rule" id="MF_01210"/>
    </source>
</evidence>
<dbReference type="HAMAP" id="MF_01210_B">
    <property type="entry name" value="CPSase_L_chain_B"/>
    <property type="match status" value="1"/>
</dbReference>
<keyword evidence="10 19" id="KW-0547">Nucleotide-binding</keyword>
<evidence type="ECO:0000256" key="12">
    <source>
        <dbReference type="ARBA" id="ARBA00022842"/>
    </source>
</evidence>
<evidence type="ECO:0000256" key="13">
    <source>
        <dbReference type="ARBA" id="ARBA00022975"/>
    </source>
</evidence>
<comment type="caution">
    <text evidence="19">Lacks conserved residue(s) required for the propagation of feature annotation.</text>
</comment>
<evidence type="ECO:0000256" key="16">
    <source>
        <dbReference type="ARBA" id="ARBA00048816"/>
    </source>
</evidence>
<dbReference type="InterPro" id="IPR011607">
    <property type="entry name" value="MGS-like_dom"/>
</dbReference>
<feature type="binding site" evidence="19">
    <location>
        <position position="865"/>
    </location>
    <ligand>
        <name>ATP</name>
        <dbReference type="ChEBI" id="CHEBI:30616"/>
        <label>2</label>
    </ligand>
</feature>
<feature type="binding site" evidence="19">
    <location>
        <position position="780"/>
    </location>
    <ligand>
        <name>ATP</name>
        <dbReference type="ChEBI" id="CHEBI:30616"/>
        <label>2</label>
    </ligand>
</feature>
<feature type="binding site" evidence="19">
    <location>
        <position position="169"/>
    </location>
    <ligand>
        <name>ATP</name>
        <dbReference type="ChEBI" id="CHEBI:30616"/>
        <label>1</label>
    </ligand>
</feature>
<dbReference type="SUPFAM" id="SSF52335">
    <property type="entry name" value="Methylglyoxal synthase-like"/>
    <property type="match status" value="1"/>
</dbReference>
<feature type="binding site" evidence="19">
    <location>
        <position position="299"/>
    </location>
    <ligand>
        <name>Mn(2+)</name>
        <dbReference type="ChEBI" id="CHEBI:29035"/>
        <label>1</label>
    </ligand>
</feature>
<comment type="caution">
    <text evidence="23">The sequence shown here is derived from an EMBL/GenBank/DDBJ whole genome shotgun (WGS) entry which is preliminary data.</text>
</comment>
<evidence type="ECO:0000256" key="6">
    <source>
        <dbReference type="ARBA" id="ARBA00022598"/>
    </source>
</evidence>
<dbReference type="InterPro" id="IPR005483">
    <property type="entry name" value="CPSase_dom"/>
</dbReference>
<evidence type="ECO:0000256" key="14">
    <source>
        <dbReference type="ARBA" id="ARBA00023211"/>
    </source>
</evidence>
<dbReference type="CDD" id="cd01424">
    <property type="entry name" value="MGS_CPS_II"/>
    <property type="match status" value="1"/>
</dbReference>
<dbReference type="FunFam" id="3.30.470.20:FF:000014">
    <property type="entry name" value="Carbamoyl-phosphate synthase large chain"/>
    <property type="match status" value="1"/>
</dbReference>
<dbReference type="InterPro" id="IPR005480">
    <property type="entry name" value="CPSase_lsu_oligo"/>
</dbReference>
<feature type="region of interest" description="Disordered" evidence="20">
    <location>
        <begin position="408"/>
        <end position="435"/>
    </location>
</feature>
<evidence type="ECO:0000256" key="20">
    <source>
        <dbReference type="SAM" id="MobiDB-lite"/>
    </source>
</evidence>
<dbReference type="GO" id="GO:0006526">
    <property type="term" value="P:L-arginine biosynthetic process"/>
    <property type="evidence" value="ECO:0007669"/>
    <property type="project" value="UniProtKB-UniRule"/>
</dbReference>
<dbReference type="GO" id="GO:0005737">
    <property type="term" value="C:cytoplasm"/>
    <property type="evidence" value="ECO:0007669"/>
    <property type="project" value="TreeGrafter"/>
</dbReference>
<feature type="domain" description="ATP-grasp" evidence="21">
    <location>
        <begin position="133"/>
        <end position="328"/>
    </location>
</feature>
<evidence type="ECO:0000259" key="21">
    <source>
        <dbReference type="PROSITE" id="PS50975"/>
    </source>
</evidence>
<keyword evidence="13 19" id="KW-0665">Pyrimidine biosynthesis</keyword>
<dbReference type="InterPro" id="IPR013815">
    <property type="entry name" value="ATP_grasp_subdomain_1"/>
</dbReference>
<comment type="pathway">
    <text evidence="3 19">Amino-acid biosynthesis; L-arginine biosynthesis; carbamoyl phosphate from bicarbonate: step 1/1.</text>
</comment>
<feature type="binding site" evidence="19">
    <location>
        <position position="243"/>
    </location>
    <ligand>
        <name>ATP</name>
        <dbReference type="ChEBI" id="CHEBI:30616"/>
        <label>1</label>
    </ligand>
</feature>
<dbReference type="Pfam" id="PF02786">
    <property type="entry name" value="CPSase_L_D2"/>
    <property type="match status" value="2"/>
</dbReference>
<dbReference type="Proteomes" id="UP000664382">
    <property type="component" value="Unassembled WGS sequence"/>
</dbReference>
<dbReference type="Gene3D" id="3.30.1490.20">
    <property type="entry name" value="ATP-grasp fold, A domain"/>
    <property type="match status" value="1"/>
</dbReference>
<dbReference type="Pfam" id="PF02787">
    <property type="entry name" value="CPSase_L_D3"/>
    <property type="match status" value="1"/>
</dbReference>
<dbReference type="PROSITE" id="PS51855">
    <property type="entry name" value="MGS"/>
    <property type="match status" value="1"/>
</dbReference>
<dbReference type="RefSeq" id="WP_208098614.1">
    <property type="nucleotide sequence ID" value="NZ_JAGDYM010000015.1"/>
</dbReference>
<evidence type="ECO:0000256" key="11">
    <source>
        <dbReference type="ARBA" id="ARBA00022840"/>
    </source>
</evidence>
<keyword evidence="8" id="KW-0479">Metal-binding</keyword>
<dbReference type="InterPro" id="IPR005479">
    <property type="entry name" value="CPAse_ATP-bd"/>
</dbReference>
<evidence type="ECO:0000256" key="2">
    <source>
        <dbReference type="ARBA" id="ARBA00004812"/>
    </source>
</evidence>
<feature type="binding site" evidence="19">
    <location>
        <position position="812"/>
    </location>
    <ligand>
        <name>ATP</name>
        <dbReference type="ChEBI" id="CHEBI:30616"/>
        <label>2</label>
    </ligand>
</feature>
<feature type="binding site" evidence="19">
    <location>
        <position position="285"/>
    </location>
    <ligand>
        <name>ATP</name>
        <dbReference type="ChEBI" id="CHEBI:30616"/>
        <label>1</label>
    </ligand>
</feature>
<proteinExistence type="inferred from homology"/>
<accession>A0A939MQ24</accession>
<evidence type="ECO:0000256" key="18">
    <source>
        <dbReference type="ARBA" id="ARBA00062056"/>
    </source>
</evidence>
<evidence type="ECO:0000256" key="10">
    <source>
        <dbReference type="ARBA" id="ARBA00022741"/>
    </source>
</evidence>
<feature type="binding site" evidence="19">
    <location>
        <position position="867"/>
    </location>
    <ligand>
        <name>Mn(2+)</name>
        <dbReference type="ChEBI" id="CHEBI:29035"/>
        <label>4</label>
    </ligand>
</feature>
<keyword evidence="24" id="KW-1185">Reference proteome</keyword>
<dbReference type="AlphaFoldDB" id="A0A939MQ24"/>
<dbReference type="InterPro" id="IPR011761">
    <property type="entry name" value="ATP-grasp"/>
</dbReference>
<evidence type="ECO:0000256" key="4">
    <source>
        <dbReference type="ARBA" id="ARBA00009799"/>
    </source>
</evidence>
<feature type="binding site" evidence="19">
    <location>
        <position position="175"/>
    </location>
    <ligand>
        <name>ATP</name>
        <dbReference type="ChEBI" id="CHEBI:30616"/>
        <label>1</label>
    </ligand>
</feature>
<feature type="region of interest" description="Allosteric domain" evidence="19">
    <location>
        <begin position="975"/>
        <end position="1124"/>
    </location>
</feature>
<dbReference type="FunFam" id="1.10.1030.10:FF:000002">
    <property type="entry name" value="Carbamoyl-phosphate synthase large chain"/>
    <property type="match status" value="1"/>
</dbReference>
<organism evidence="23 24">
    <name type="scientific">Leucobacter weissii</name>
    <dbReference type="NCBI Taxonomy" id="1983706"/>
    <lineage>
        <taxon>Bacteria</taxon>
        <taxon>Bacillati</taxon>
        <taxon>Actinomycetota</taxon>
        <taxon>Actinomycetes</taxon>
        <taxon>Micrococcales</taxon>
        <taxon>Microbacteriaceae</taxon>
        <taxon>Leucobacter</taxon>
    </lineage>
</organism>
<keyword evidence="14" id="KW-0464">Manganese</keyword>
<dbReference type="GO" id="GO:0004088">
    <property type="term" value="F:carbamoyl-phosphate synthase (glutamine-hydrolyzing) activity"/>
    <property type="evidence" value="ECO:0007669"/>
    <property type="project" value="UniProtKB-UniRule"/>
</dbReference>
<feature type="binding site" evidence="19">
    <location>
        <position position="813"/>
    </location>
    <ligand>
        <name>ATP</name>
        <dbReference type="ChEBI" id="CHEBI:30616"/>
        <label>2</label>
    </ligand>
</feature>
<feature type="binding site" evidence="19">
    <location>
        <position position="129"/>
    </location>
    <ligand>
        <name>ATP</name>
        <dbReference type="ChEBI" id="CHEBI:30616"/>
        <label>1</label>
    </ligand>
</feature>
<comment type="catalytic activity">
    <reaction evidence="15 19">
        <text>hydrogencarbonate + NH4(+) + 2 ATP = carbamoyl phosphate + 2 ADP + phosphate + 2 H(+)</text>
        <dbReference type="Rhea" id="RHEA:18029"/>
        <dbReference type="ChEBI" id="CHEBI:15378"/>
        <dbReference type="ChEBI" id="CHEBI:17544"/>
        <dbReference type="ChEBI" id="CHEBI:28938"/>
        <dbReference type="ChEBI" id="CHEBI:30616"/>
        <dbReference type="ChEBI" id="CHEBI:43474"/>
        <dbReference type="ChEBI" id="CHEBI:58228"/>
        <dbReference type="ChEBI" id="CHEBI:456216"/>
        <dbReference type="EC" id="6.3.4.16"/>
    </reaction>
</comment>
<feature type="binding site" evidence="19">
    <location>
        <position position="299"/>
    </location>
    <ligand>
        <name>Mn(2+)</name>
        <dbReference type="ChEBI" id="CHEBI:29035"/>
        <label>2</label>
    </ligand>
</feature>
<dbReference type="Gene3D" id="3.30.470.20">
    <property type="entry name" value="ATP-grasp fold, B domain"/>
    <property type="match status" value="2"/>
</dbReference>
<dbReference type="GO" id="GO:0004087">
    <property type="term" value="F:carbamoyl-phosphate synthase (ammonia) activity"/>
    <property type="evidence" value="ECO:0007669"/>
    <property type="project" value="UniProtKB-EC"/>
</dbReference>
<feature type="binding site" evidence="19">
    <location>
        <position position="853"/>
    </location>
    <ligand>
        <name>Mn(2+)</name>
        <dbReference type="ChEBI" id="CHEBI:29035"/>
        <label>3</label>
    </ligand>
</feature>
<comment type="pathway">
    <text evidence="2 19">Pyrimidine metabolism; UMP biosynthesis via de novo pathway; (S)-dihydroorotate from bicarbonate: step 1/3.</text>
</comment>
<dbReference type="PROSITE" id="PS00867">
    <property type="entry name" value="CPSASE_2"/>
    <property type="match status" value="2"/>
</dbReference>
<comment type="domain">
    <text evidence="19">The large subunit is composed of 2 ATP-grasp domains that are involved in binding the 2 ATP molecules needed for carbamoyl phosphate synthesis. The N-terminal ATP-grasp domain (referred to as the carboxyphosphate synthetic component) catalyzes the ATP-dependent phosphorylation of hydrogencarbonate to carboxyphosphate and the subsequent nucleophilic attack by ammonia to form a carbamate intermediate. The C-terminal ATP-grasp domain (referred to as the carbamoyl phosphate synthetic component) then catalyzes the phosphorylation of carbamate with the second ATP to form the end product carbamoyl phosphate. The reactive and unstable enzyme intermediates are sequentially channeled from one active site to the next through the interior of the protein over a distance of at least 96 A.</text>
</comment>
<feature type="binding site" evidence="19">
    <location>
        <position position="785"/>
    </location>
    <ligand>
        <name>ATP</name>
        <dbReference type="ChEBI" id="CHEBI:30616"/>
        <label>2</label>
    </ligand>
</feature>
<keyword evidence="12" id="KW-0460">Magnesium</keyword>
<reference evidence="23" key="1">
    <citation type="submission" date="2021-03" db="EMBL/GenBank/DDBJ databases">
        <title>Leucobacter chromiisoli sp. nov., isolated from chromium-containing soil of chemical plant.</title>
        <authorList>
            <person name="Xu Z."/>
        </authorList>
    </citation>
    <scope>NUCLEOTIDE SEQUENCE</scope>
    <source>
        <strain evidence="23">S27</strain>
    </source>
</reference>
<dbReference type="EMBL" id="JAGDYM010000015">
    <property type="protein sequence ID" value="MBO1902852.1"/>
    <property type="molecule type" value="Genomic_DNA"/>
</dbReference>
<feature type="binding site" evidence="19">
    <location>
        <position position="301"/>
    </location>
    <ligand>
        <name>Mn(2+)</name>
        <dbReference type="ChEBI" id="CHEBI:29035"/>
        <label>2</label>
    </ligand>
</feature>
<dbReference type="GO" id="GO:0044205">
    <property type="term" value="P:'de novo' UMP biosynthetic process"/>
    <property type="evidence" value="ECO:0007669"/>
    <property type="project" value="UniProtKB-UniRule"/>
</dbReference>
<dbReference type="InterPro" id="IPR033937">
    <property type="entry name" value="MGS_CPS_CarB"/>
</dbReference>
<evidence type="ECO:0000259" key="22">
    <source>
        <dbReference type="PROSITE" id="PS51855"/>
    </source>
</evidence>
<dbReference type="GO" id="GO:0046872">
    <property type="term" value="F:metal ion binding"/>
    <property type="evidence" value="ECO:0007669"/>
    <property type="project" value="UniProtKB-KW"/>
</dbReference>
<dbReference type="PRINTS" id="PR00098">
    <property type="entry name" value="CPSASE"/>
</dbReference>
<feature type="region of interest" description="Carboxyphosphate synthetic domain" evidence="19">
    <location>
        <begin position="1"/>
        <end position="402"/>
    </location>
</feature>
<dbReference type="SMART" id="SM01096">
    <property type="entry name" value="CPSase_L_D3"/>
    <property type="match status" value="1"/>
</dbReference>
<dbReference type="Gene3D" id="3.40.50.1380">
    <property type="entry name" value="Methylglyoxal synthase-like domain"/>
    <property type="match status" value="1"/>
</dbReference>
<evidence type="ECO:0000256" key="7">
    <source>
        <dbReference type="ARBA" id="ARBA00022605"/>
    </source>
</evidence>
<dbReference type="GO" id="GO:0005524">
    <property type="term" value="F:ATP binding"/>
    <property type="evidence" value="ECO:0007669"/>
    <property type="project" value="UniProtKB-UniRule"/>
</dbReference>
<dbReference type="Pfam" id="PF02142">
    <property type="entry name" value="MGS"/>
    <property type="match status" value="1"/>
</dbReference>
<comment type="similarity">
    <text evidence="4 19">Belongs to the CarB family.</text>
</comment>
<evidence type="ECO:0000313" key="24">
    <source>
        <dbReference type="Proteomes" id="UP000664382"/>
    </source>
</evidence>
<dbReference type="SUPFAM" id="SSF52440">
    <property type="entry name" value="PreATP-grasp domain"/>
    <property type="match status" value="2"/>
</dbReference>
<evidence type="ECO:0000256" key="9">
    <source>
        <dbReference type="ARBA" id="ARBA00022737"/>
    </source>
</evidence>
<keyword evidence="7 19" id="KW-0028">Amino-acid biosynthesis</keyword>
<dbReference type="SUPFAM" id="SSF48108">
    <property type="entry name" value="Carbamoyl phosphate synthetase, large subunit connection domain"/>
    <property type="match status" value="1"/>
</dbReference>
<comment type="cofactor">
    <cofactor evidence="19">
        <name>Mg(2+)</name>
        <dbReference type="ChEBI" id="CHEBI:18420"/>
    </cofactor>
    <cofactor evidence="19">
        <name>Mn(2+)</name>
        <dbReference type="ChEBI" id="CHEBI:29035"/>
    </cofactor>
    <text evidence="19">Binds 4 Mg(2+) or Mn(2+) ions per subunit.</text>
</comment>
<evidence type="ECO:0000256" key="3">
    <source>
        <dbReference type="ARBA" id="ARBA00005077"/>
    </source>
</evidence>
<dbReference type="SMART" id="SM00851">
    <property type="entry name" value="MGS"/>
    <property type="match status" value="1"/>
</dbReference>
<feature type="binding site" evidence="19">
    <location>
        <position position="853"/>
    </location>
    <ligand>
        <name>Mg(2+)</name>
        <dbReference type="ChEBI" id="CHEBI:18420"/>
        <label>3</label>
    </ligand>
</feature>
<dbReference type="FunFam" id="3.30.470.20:FF:000007">
    <property type="entry name" value="Carbamoyl-phosphate synthase large chain"/>
    <property type="match status" value="1"/>
</dbReference>
<feature type="binding site" evidence="19">
    <location>
        <position position="811"/>
    </location>
    <ligand>
        <name>ATP</name>
        <dbReference type="ChEBI" id="CHEBI:30616"/>
        <label>2</label>
    </ligand>
</feature>
<dbReference type="EC" id="6.3.4.16" evidence="19"/>
<comment type="function">
    <text evidence="17 19">Large subunit of the glutamine-dependent carbamoyl phosphate synthetase (CPSase). CPSase catalyzes the formation of carbamoyl phosphate from the ammonia moiety of glutamine, carbonate, and phosphate donated by ATP, constituting the first step of 2 biosynthetic pathways, one leading to arginine and/or urea and the other to pyrimidine nucleotides. The large subunit (synthetase) binds the substrates ammonia (free or transferred from glutamine from the small subunit), hydrogencarbonate and ATP and carries out an ATP-coupled ligase reaction, activating hydrogencarbonate by forming carboxy phosphate which reacts with ammonia to form carbamoyl phosphate.</text>
</comment>
<feature type="binding site" evidence="19">
    <location>
        <position position="778"/>
    </location>
    <ligand>
        <name>ATP</name>
        <dbReference type="ChEBI" id="CHEBI:30616"/>
        <label>2</label>
    </ligand>
</feature>
<dbReference type="InterPro" id="IPR036897">
    <property type="entry name" value="CarbamoylP_synth_lsu_oligo_sf"/>
</dbReference>
<feature type="binding site" evidence="19">
    <location>
        <position position="299"/>
    </location>
    <ligand>
        <name>ATP</name>
        <dbReference type="ChEBI" id="CHEBI:30616"/>
        <label>1</label>
    </ligand>
</feature>
<dbReference type="InterPro" id="IPR058047">
    <property type="entry name" value="CPSase_preATP-grasp"/>
</dbReference>
<keyword evidence="5 19" id="KW-0055">Arginine biosynthesis</keyword>
<feature type="binding site" evidence="19">
    <location>
        <position position="241"/>
    </location>
    <ligand>
        <name>ATP</name>
        <dbReference type="ChEBI" id="CHEBI:30616"/>
        <label>1</label>
    </ligand>
</feature>
<comment type="catalytic activity">
    <reaction evidence="16 19">
        <text>hydrogencarbonate + L-glutamine + 2 ATP + H2O = carbamoyl phosphate + L-glutamate + 2 ADP + phosphate + 2 H(+)</text>
        <dbReference type="Rhea" id="RHEA:18633"/>
        <dbReference type="ChEBI" id="CHEBI:15377"/>
        <dbReference type="ChEBI" id="CHEBI:15378"/>
        <dbReference type="ChEBI" id="CHEBI:17544"/>
        <dbReference type="ChEBI" id="CHEBI:29985"/>
        <dbReference type="ChEBI" id="CHEBI:30616"/>
        <dbReference type="ChEBI" id="CHEBI:43474"/>
        <dbReference type="ChEBI" id="CHEBI:58228"/>
        <dbReference type="ChEBI" id="CHEBI:58359"/>
        <dbReference type="ChEBI" id="CHEBI:456216"/>
        <dbReference type="EC" id="6.3.5.5"/>
    </reaction>
</comment>